<evidence type="ECO:0000259" key="1">
    <source>
        <dbReference type="PROSITE" id="PS51186"/>
    </source>
</evidence>
<evidence type="ECO:0000313" key="3">
    <source>
        <dbReference type="Proteomes" id="UP001595420"/>
    </source>
</evidence>
<name>A0ABV7C3D1_9PROT</name>
<accession>A0ABV7C3D1</accession>
<comment type="caution">
    <text evidence="2">The sequence shown here is derived from an EMBL/GenBank/DDBJ whole genome shotgun (WGS) entry which is preliminary data.</text>
</comment>
<dbReference type="Proteomes" id="UP001595420">
    <property type="component" value="Unassembled WGS sequence"/>
</dbReference>
<proteinExistence type="predicted"/>
<keyword evidence="3" id="KW-1185">Reference proteome</keyword>
<feature type="domain" description="N-acetyltransferase" evidence="1">
    <location>
        <begin position="50"/>
        <end position="214"/>
    </location>
</feature>
<gene>
    <name evidence="2" type="ORF">ACFOD3_26885</name>
</gene>
<evidence type="ECO:0000313" key="2">
    <source>
        <dbReference type="EMBL" id="MFC3003549.1"/>
    </source>
</evidence>
<protein>
    <submittedName>
        <fullName evidence="2">GNAT family N-acetyltransferase</fullName>
    </submittedName>
</protein>
<dbReference type="EMBL" id="JBHRSB010000012">
    <property type="protein sequence ID" value="MFC3003549.1"/>
    <property type="molecule type" value="Genomic_DNA"/>
</dbReference>
<organism evidence="2 3">
    <name type="scientific">Falsiroseomonas tokyonensis</name>
    <dbReference type="NCBI Taxonomy" id="430521"/>
    <lineage>
        <taxon>Bacteria</taxon>
        <taxon>Pseudomonadati</taxon>
        <taxon>Pseudomonadota</taxon>
        <taxon>Alphaproteobacteria</taxon>
        <taxon>Acetobacterales</taxon>
        <taxon>Roseomonadaceae</taxon>
        <taxon>Falsiroseomonas</taxon>
    </lineage>
</organism>
<sequence>MNVALELLAERRYADFARRCMGLIYDQRVALGLRRDLEIPLIAPKAKIPIRIRAFEESDLPVLLDENQPGLARKEMVEIRTRRAHHEAAIPTCYVAVDETTGSPCYFQWLMGPSQNAKIQSFFPAQWFPVLQENEALLENAYTPVAYRGNGIMSAAMALIAERAVDLGCRYVITFVERDNVPSLRGCRKSGFSPYLVRTENRFLLNLVKRRRFEEFREG</sequence>
<dbReference type="PROSITE" id="PS51186">
    <property type="entry name" value="GNAT"/>
    <property type="match status" value="1"/>
</dbReference>
<dbReference type="Pfam" id="PF00583">
    <property type="entry name" value="Acetyltransf_1"/>
    <property type="match status" value="1"/>
</dbReference>
<reference evidence="3" key="1">
    <citation type="journal article" date="2019" name="Int. J. Syst. Evol. Microbiol.">
        <title>The Global Catalogue of Microorganisms (GCM) 10K type strain sequencing project: providing services to taxonomists for standard genome sequencing and annotation.</title>
        <authorList>
            <consortium name="The Broad Institute Genomics Platform"/>
            <consortium name="The Broad Institute Genome Sequencing Center for Infectious Disease"/>
            <person name="Wu L."/>
            <person name="Ma J."/>
        </authorList>
    </citation>
    <scope>NUCLEOTIDE SEQUENCE [LARGE SCALE GENOMIC DNA]</scope>
    <source>
        <strain evidence="3">CGMCC 1.16855</strain>
    </source>
</reference>
<dbReference type="InterPro" id="IPR000182">
    <property type="entry name" value="GNAT_dom"/>
</dbReference>
<dbReference type="RefSeq" id="WP_216840005.1">
    <property type="nucleotide sequence ID" value="NZ_JAFNJS010000012.1"/>
</dbReference>